<evidence type="ECO:0008006" key="4">
    <source>
        <dbReference type="Google" id="ProtNLM"/>
    </source>
</evidence>
<dbReference type="InterPro" id="IPR052889">
    <property type="entry name" value="Celegans_Fungus-Induced_Rsp"/>
</dbReference>
<proteinExistence type="predicted"/>
<evidence type="ECO:0000313" key="3">
    <source>
        <dbReference type="Proteomes" id="UP000483820"/>
    </source>
</evidence>
<evidence type="ECO:0000313" key="2">
    <source>
        <dbReference type="EMBL" id="KAF1760769.1"/>
    </source>
</evidence>
<dbReference type="RefSeq" id="XP_053586747.1">
    <property type="nucleotide sequence ID" value="XM_053727170.1"/>
</dbReference>
<accession>A0A6A5H183</accession>
<dbReference type="Proteomes" id="UP000483820">
    <property type="component" value="Chromosome III"/>
</dbReference>
<dbReference type="Pfam" id="PF10917">
    <property type="entry name" value="Fungus-induced"/>
    <property type="match status" value="1"/>
</dbReference>
<keyword evidence="1" id="KW-0472">Membrane</keyword>
<name>A0A6A5H183_CAERE</name>
<dbReference type="AlphaFoldDB" id="A0A6A5H183"/>
<reference evidence="2 3" key="1">
    <citation type="submission" date="2019-12" db="EMBL/GenBank/DDBJ databases">
        <title>Chromosome-level assembly of the Caenorhabditis remanei genome.</title>
        <authorList>
            <person name="Teterina A.A."/>
            <person name="Willis J.H."/>
            <person name="Phillips P.C."/>
        </authorList>
    </citation>
    <scope>NUCLEOTIDE SEQUENCE [LARGE SCALE GENOMIC DNA]</scope>
    <source>
        <strain evidence="2 3">PX506</strain>
        <tissue evidence="2">Whole organism</tissue>
    </source>
</reference>
<dbReference type="KEGG" id="crq:GCK72_009019"/>
<comment type="caution">
    <text evidence="2">The sequence shown here is derived from an EMBL/GenBank/DDBJ whole genome shotgun (WGS) entry which is preliminary data.</text>
</comment>
<dbReference type="PANTHER" id="PTHR39380">
    <property type="entry name" value="FIP (FUNGUS-INDUCED PROTEIN) RELATED-RELATED-RELATED"/>
    <property type="match status" value="1"/>
</dbReference>
<dbReference type="PANTHER" id="PTHR39380:SF2">
    <property type="entry name" value="FIP (FUNGUS-INDUCED PROTEIN) RELATED-RELATED"/>
    <property type="match status" value="1"/>
</dbReference>
<gene>
    <name evidence="2" type="ORF">GCK72_009019</name>
</gene>
<dbReference type="EMBL" id="WUAV01000003">
    <property type="protein sequence ID" value="KAF1760769.1"/>
    <property type="molecule type" value="Genomic_DNA"/>
</dbReference>
<feature type="transmembrane region" description="Helical" evidence="1">
    <location>
        <begin position="48"/>
        <end position="74"/>
    </location>
</feature>
<protein>
    <recommendedName>
        <fullName evidence="4">Transmembrane protein</fullName>
    </recommendedName>
</protein>
<organism evidence="2 3">
    <name type="scientific">Caenorhabditis remanei</name>
    <name type="common">Caenorhabditis vulgaris</name>
    <dbReference type="NCBI Taxonomy" id="31234"/>
    <lineage>
        <taxon>Eukaryota</taxon>
        <taxon>Metazoa</taxon>
        <taxon>Ecdysozoa</taxon>
        <taxon>Nematoda</taxon>
        <taxon>Chromadorea</taxon>
        <taxon>Rhabditida</taxon>
        <taxon>Rhabditina</taxon>
        <taxon>Rhabditomorpha</taxon>
        <taxon>Rhabditoidea</taxon>
        <taxon>Rhabditidae</taxon>
        <taxon>Peloderinae</taxon>
        <taxon>Caenorhabditis</taxon>
    </lineage>
</organism>
<keyword evidence="1" id="KW-1133">Transmembrane helix</keyword>
<keyword evidence="1" id="KW-0812">Transmembrane</keyword>
<evidence type="ECO:0000256" key="1">
    <source>
        <dbReference type="SAM" id="Phobius"/>
    </source>
</evidence>
<dbReference type="GeneID" id="9805387"/>
<dbReference type="CTD" id="9805387"/>
<sequence length="101" mass="10806">MVNYKNDVLFLLCAAHTKLSLSNNQVTPKYSDKVCHFPLKTAKVNNLSLAQLCLNLTMNVYSVFLFAILAVSAVSGHRCRGNSYGGGGRGGGGIIIGSKKE</sequence>
<dbReference type="InterPro" id="IPR024415">
    <property type="entry name" value="Fungus-induced"/>
</dbReference>